<keyword evidence="7 10" id="KW-0472">Membrane</keyword>
<keyword evidence="4 10" id="KW-0813">Transport</keyword>
<keyword evidence="6 10" id="KW-0406">Ion transport</keyword>
<evidence type="ECO:0000256" key="9">
    <source>
        <dbReference type="ARBA" id="ARBA00023310"/>
    </source>
</evidence>
<feature type="coiled-coil region" evidence="11">
    <location>
        <begin position="249"/>
        <end position="276"/>
    </location>
</feature>
<name>A0A9D1UYB9_9BACT</name>
<dbReference type="Pfam" id="PF00231">
    <property type="entry name" value="ATP-synt"/>
    <property type="match status" value="1"/>
</dbReference>
<reference evidence="12" key="1">
    <citation type="journal article" date="2021" name="PeerJ">
        <title>Extensive microbial diversity within the chicken gut microbiome revealed by metagenomics and culture.</title>
        <authorList>
            <person name="Gilroy R."/>
            <person name="Ravi A."/>
            <person name="Getino M."/>
            <person name="Pursley I."/>
            <person name="Horton D.L."/>
            <person name="Alikhan N.F."/>
            <person name="Baker D."/>
            <person name="Gharbi K."/>
            <person name="Hall N."/>
            <person name="Watson M."/>
            <person name="Adriaenssens E.M."/>
            <person name="Foster-Nyarko E."/>
            <person name="Jarju S."/>
            <person name="Secka A."/>
            <person name="Antonio M."/>
            <person name="Oren A."/>
            <person name="Chaudhuri R.R."/>
            <person name="La Ragione R."/>
            <person name="Hildebrand F."/>
            <person name="Pallen M.J."/>
        </authorList>
    </citation>
    <scope>NUCLEOTIDE SEQUENCE</scope>
    <source>
        <strain evidence="12">23274</strain>
    </source>
</reference>
<dbReference type="SUPFAM" id="SSF52943">
    <property type="entry name" value="ATP synthase (F1-ATPase), gamma subunit"/>
    <property type="match status" value="1"/>
</dbReference>
<keyword evidence="10" id="KW-1003">Cell membrane</keyword>
<evidence type="ECO:0000256" key="11">
    <source>
        <dbReference type="SAM" id="Coils"/>
    </source>
</evidence>
<dbReference type="Proteomes" id="UP000824202">
    <property type="component" value="Unassembled WGS sequence"/>
</dbReference>
<gene>
    <name evidence="10 12" type="primary">atpG</name>
    <name evidence="12" type="ORF">H9863_00945</name>
</gene>
<protein>
    <recommendedName>
        <fullName evidence="10">ATP synthase gamma chain</fullName>
    </recommendedName>
    <alternativeName>
        <fullName evidence="10">ATP synthase F1 sector gamma subunit</fullName>
    </alternativeName>
    <alternativeName>
        <fullName evidence="10">F-ATPase gamma subunit</fullName>
    </alternativeName>
</protein>
<dbReference type="HAMAP" id="MF_00815">
    <property type="entry name" value="ATP_synth_gamma_bact"/>
    <property type="match status" value="1"/>
</dbReference>
<evidence type="ECO:0000256" key="10">
    <source>
        <dbReference type="HAMAP-Rule" id="MF_00815"/>
    </source>
</evidence>
<accession>A0A9D1UYB9</accession>
<organism evidence="12 13">
    <name type="scientific">Candidatus Odoribacter faecigallinarum</name>
    <dbReference type="NCBI Taxonomy" id="2838706"/>
    <lineage>
        <taxon>Bacteria</taxon>
        <taxon>Pseudomonadati</taxon>
        <taxon>Bacteroidota</taxon>
        <taxon>Bacteroidia</taxon>
        <taxon>Bacteroidales</taxon>
        <taxon>Odoribacteraceae</taxon>
        <taxon>Odoribacter</taxon>
    </lineage>
</organism>
<comment type="function">
    <text evidence="1 10">Produces ATP from ADP in the presence of a proton gradient across the membrane. The gamma chain is believed to be important in regulating ATPase activity and the flow of protons through the CF(0) complex.</text>
</comment>
<dbReference type="GO" id="GO:0042777">
    <property type="term" value="P:proton motive force-driven plasma membrane ATP synthesis"/>
    <property type="evidence" value="ECO:0007669"/>
    <property type="project" value="UniProtKB-UniRule"/>
</dbReference>
<sequence>MATMRELKGRISSVHSSQKMTGAMKMIASARLRQVENKLAQARPYQQKLWDIYAHIRQSECDYVSPLSEKREAERVALVAFASDEGLCGIFNVNIAKKVAETVSRYKTEGIKDITVIPVGKKIFSDVRRITGIRFQEAPAAFAEKDFVKGTRELADHLMEAFLSKRYDRVEVVYTYYKSMGTQIPMVRPFLPLSLDRQDKVVTSSGLEPWYILEPDAESIMATLYPLLLHALMYELCLSTRTSEQAARILAMQTANDNASKLLDELQLEYNKLRQQSITSELLDIAGGSNVEG</sequence>
<dbReference type="AlphaFoldDB" id="A0A9D1UYB9"/>
<evidence type="ECO:0000256" key="3">
    <source>
        <dbReference type="ARBA" id="ARBA00007681"/>
    </source>
</evidence>
<dbReference type="GO" id="GO:0005886">
    <property type="term" value="C:plasma membrane"/>
    <property type="evidence" value="ECO:0007669"/>
    <property type="project" value="UniProtKB-SubCell"/>
</dbReference>
<keyword evidence="8 10" id="KW-0139">CF(1)</keyword>
<evidence type="ECO:0000256" key="4">
    <source>
        <dbReference type="ARBA" id="ARBA00022448"/>
    </source>
</evidence>
<evidence type="ECO:0000256" key="8">
    <source>
        <dbReference type="ARBA" id="ARBA00023196"/>
    </source>
</evidence>
<dbReference type="GO" id="GO:0005524">
    <property type="term" value="F:ATP binding"/>
    <property type="evidence" value="ECO:0007669"/>
    <property type="project" value="UniProtKB-UniRule"/>
</dbReference>
<dbReference type="NCBIfam" id="TIGR01146">
    <property type="entry name" value="ATPsyn_F1gamma"/>
    <property type="match status" value="1"/>
</dbReference>
<keyword evidence="9 10" id="KW-0066">ATP synthesis</keyword>
<dbReference type="GO" id="GO:0046933">
    <property type="term" value="F:proton-transporting ATP synthase activity, rotational mechanism"/>
    <property type="evidence" value="ECO:0007669"/>
    <property type="project" value="UniProtKB-UniRule"/>
</dbReference>
<evidence type="ECO:0000313" key="13">
    <source>
        <dbReference type="Proteomes" id="UP000824202"/>
    </source>
</evidence>
<evidence type="ECO:0000256" key="6">
    <source>
        <dbReference type="ARBA" id="ARBA00023065"/>
    </source>
</evidence>
<evidence type="ECO:0000256" key="1">
    <source>
        <dbReference type="ARBA" id="ARBA00003456"/>
    </source>
</evidence>
<keyword evidence="5 10" id="KW-0375">Hydrogen ion transport</keyword>
<comment type="subunit">
    <text evidence="10">F-type ATPases have 2 components, CF(1) - the catalytic core - and CF(0) - the membrane proton channel. CF(1) has five subunits: alpha(3), beta(3), gamma(1), delta(1), epsilon(1). CF(0) has three main subunits: a, b and c.</text>
</comment>
<comment type="similarity">
    <text evidence="3 10">Belongs to the ATPase gamma chain family.</text>
</comment>
<evidence type="ECO:0000256" key="2">
    <source>
        <dbReference type="ARBA" id="ARBA00004170"/>
    </source>
</evidence>
<evidence type="ECO:0000256" key="5">
    <source>
        <dbReference type="ARBA" id="ARBA00022781"/>
    </source>
</evidence>
<keyword evidence="11" id="KW-0175">Coiled coil</keyword>
<comment type="caution">
    <text evidence="12">The sequence shown here is derived from an EMBL/GenBank/DDBJ whole genome shotgun (WGS) entry which is preliminary data.</text>
</comment>
<dbReference type="EMBL" id="DXFT01000018">
    <property type="protein sequence ID" value="HIX02671.1"/>
    <property type="molecule type" value="Genomic_DNA"/>
</dbReference>
<dbReference type="GO" id="GO:0045259">
    <property type="term" value="C:proton-transporting ATP synthase complex"/>
    <property type="evidence" value="ECO:0007669"/>
    <property type="project" value="UniProtKB-KW"/>
</dbReference>
<dbReference type="Gene3D" id="1.10.287.80">
    <property type="entry name" value="ATP synthase, gamma subunit, helix hairpin domain"/>
    <property type="match status" value="1"/>
</dbReference>
<dbReference type="CDD" id="cd12151">
    <property type="entry name" value="F1-ATPase_gamma"/>
    <property type="match status" value="1"/>
</dbReference>
<proteinExistence type="inferred from homology"/>
<comment type="subcellular location">
    <subcellularLocation>
        <location evidence="10">Cell membrane</location>
        <topology evidence="10">Peripheral membrane protein</topology>
    </subcellularLocation>
    <subcellularLocation>
        <location evidence="2">Membrane</location>
        <topology evidence="2">Peripheral membrane protein</topology>
    </subcellularLocation>
</comment>
<dbReference type="PANTHER" id="PTHR11693">
    <property type="entry name" value="ATP SYNTHASE GAMMA CHAIN"/>
    <property type="match status" value="1"/>
</dbReference>
<dbReference type="Gene3D" id="3.40.1380.10">
    <property type="match status" value="1"/>
</dbReference>
<dbReference type="PANTHER" id="PTHR11693:SF22">
    <property type="entry name" value="ATP SYNTHASE SUBUNIT GAMMA, MITOCHONDRIAL"/>
    <property type="match status" value="1"/>
</dbReference>
<dbReference type="InterPro" id="IPR000131">
    <property type="entry name" value="ATP_synth_F1_gsu"/>
</dbReference>
<evidence type="ECO:0000313" key="12">
    <source>
        <dbReference type="EMBL" id="HIX02671.1"/>
    </source>
</evidence>
<dbReference type="PRINTS" id="PR00126">
    <property type="entry name" value="ATPASEGAMMA"/>
</dbReference>
<dbReference type="InterPro" id="IPR035968">
    <property type="entry name" value="ATP_synth_F1_ATPase_gsu"/>
</dbReference>
<evidence type="ECO:0000256" key="7">
    <source>
        <dbReference type="ARBA" id="ARBA00023136"/>
    </source>
</evidence>
<reference evidence="12" key="2">
    <citation type="submission" date="2021-04" db="EMBL/GenBank/DDBJ databases">
        <authorList>
            <person name="Gilroy R."/>
        </authorList>
    </citation>
    <scope>NUCLEOTIDE SEQUENCE</scope>
    <source>
        <strain evidence="12">23274</strain>
    </source>
</reference>